<organism evidence="15 16">
    <name type="scientific">Hominibacterium faecale</name>
    <dbReference type="NCBI Taxonomy" id="2839743"/>
    <lineage>
        <taxon>Bacteria</taxon>
        <taxon>Bacillati</taxon>
        <taxon>Bacillota</taxon>
        <taxon>Clostridia</taxon>
        <taxon>Peptostreptococcales</taxon>
        <taxon>Anaerovoracaceae</taxon>
        <taxon>Hominibacterium</taxon>
    </lineage>
</organism>
<feature type="binding site" evidence="12">
    <location>
        <begin position="80"/>
        <end position="81"/>
    </location>
    <ligand>
        <name>NAD(+)</name>
        <dbReference type="ChEBI" id="CHEBI:57540"/>
    </ligand>
</feature>
<evidence type="ECO:0000259" key="13">
    <source>
        <dbReference type="PROSITE" id="PS50172"/>
    </source>
</evidence>
<evidence type="ECO:0000256" key="3">
    <source>
        <dbReference type="ARBA" id="ARBA00022705"/>
    </source>
</evidence>
<dbReference type="NCBIfam" id="TIGR00575">
    <property type="entry name" value="dnlj"/>
    <property type="match status" value="1"/>
</dbReference>
<keyword evidence="16" id="KW-1185">Reference proteome</keyword>
<evidence type="ECO:0000256" key="9">
    <source>
        <dbReference type="ARBA" id="ARBA00023204"/>
    </source>
</evidence>
<evidence type="ECO:0000313" key="14">
    <source>
        <dbReference type="EMBL" id="MCU7376795.1"/>
    </source>
</evidence>
<dbReference type="InterPro" id="IPR010994">
    <property type="entry name" value="RuvA_2-like"/>
</dbReference>
<feature type="binding site" evidence="12">
    <location>
        <position position="410"/>
    </location>
    <ligand>
        <name>Zn(2+)</name>
        <dbReference type="ChEBI" id="CHEBI:29105"/>
    </ligand>
</feature>
<dbReference type="SMART" id="SM00532">
    <property type="entry name" value="LIGANc"/>
    <property type="match status" value="1"/>
</dbReference>
<dbReference type="InterPro" id="IPR013839">
    <property type="entry name" value="DNAligase_adenylation"/>
</dbReference>
<evidence type="ECO:0000256" key="6">
    <source>
        <dbReference type="ARBA" id="ARBA00022833"/>
    </source>
</evidence>
<feature type="binding site" evidence="12">
    <location>
        <position position="296"/>
    </location>
    <ligand>
        <name>NAD(+)</name>
        <dbReference type="ChEBI" id="CHEBI:57540"/>
    </ligand>
</feature>
<dbReference type="SUPFAM" id="SSF50249">
    <property type="entry name" value="Nucleic acid-binding proteins"/>
    <property type="match status" value="1"/>
</dbReference>
<dbReference type="Pfam" id="PF01653">
    <property type="entry name" value="DNA_ligase_aden"/>
    <property type="match status" value="1"/>
</dbReference>
<dbReference type="EMBL" id="JAOSHN010000001">
    <property type="protein sequence ID" value="MCU7376795.1"/>
    <property type="molecule type" value="Genomic_DNA"/>
</dbReference>
<feature type="binding site" evidence="12">
    <location>
        <position position="388"/>
    </location>
    <ligand>
        <name>Zn(2+)</name>
        <dbReference type="ChEBI" id="CHEBI:29105"/>
    </ligand>
</feature>
<dbReference type="InterPro" id="IPR004150">
    <property type="entry name" value="NAD_DNA_ligase_OB"/>
</dbReference>
<keyword evidence="5 12" id="KW-0227">DNA damage</keyword>
<sequence length="664" mass="74585">MEDKRKEIQEKVELLNQASRAYYQESREIMSNLEYDRLYDELAQLEKETGIVLAQSPTVNVGYQVLDSLPKERHPSPMLSLDKTKDTGELADWLGEQKGLLSWKIDGLTIVLTYREGQLYKAVTRGNGEIGEVITSNARVFKNIPVNIPFQGELILRGEACIKYSDFEKINETIEDVDARYKNPRNLCSGSVRQLNNEITARRRVHFFAFGLVSAEGMEMTSREEQFLWLEKQGFQVVEYKMATRQNLSRQVAWFADHVEKNDIPSDGLVLIFDDIAYGASLGATSKFPRDSIAFKWRDEIKETTLKEIEWSASRTGLINPVAIFDPVQLEGTTVTRASVHNVSILKELRLGLGDHIQVYKANMIIPQIAENLTKSGDLAIPDACPVCGEEAVIKKDKDVEVLYCTNPECLAKQIKALTHFVSRNAMNIDGLSEATLEKLVARGYIKELADLFRLGRFKEEITSMEGFGEKSFDNLMNALKTARNTTPARLLYSLGIPNIGVANAKVIAKAFENKWEKIQNAEEEELDAIDGIGDVMAAGYTAFFQKEKNRRIIGDLLEELVLDESFQQEEVQGFAGKTFVITGSLNHYENRDALKAVIESRGGKAAGSVSKKTDYLINNDNQSTSSKNKKAKELGVPIITEEQFIELLDEADKSKSEKEITNA</sequence>
<feature type="domain" description="BRCT" evidence="13">
    <location>
        <begin position="570"/>
        <end position="651"/>
    </location>
</feature>
<comment type="similarity">
    <text evidence="12">Belongs to the NAD-dependent DNA ligase family. LigA subfamily.</text>
</comment>
<evidence type="ECO:0000313" key="15">
    <source>
        <dbReference type="EMBL" id="MCU7379344.1"/>
    </source>
</evidence>
<dbReference type="Gene3D" id="1.10.150.20">
    <property type="entry name" value="5' to 3' exonuclease, C-terminal subdomain"/>
    <property type="match status" value="2"/>
</dbReference>
<dbReference type="Pfam" id="PF14520">
    <property type="entry name" value="HHH_5"/>
    <property type="match status" value="1"/>
</dbReference>
<evidence type="ECO:0000313" key="16">
    <source>
        <dbReference type="Proteomes" id="UP001065549"/>
    </source>
</evidence>
<gene>
    <name evidence="12 15" type="primary">ligA</name>
    <name evidence="14" type="ORF">OBO34_00315</name>
    <name evidence="15" type="ORF">OBO34_13410</name>
</gene>
<dbReference type="SUPFAM" id="SSF47781">
    <property type="entry name" value="RuvA domain 2-like"/>
    <property type="match status" value="1"/>
</dbReference>
<keyword evidence="2 12" id="KW-0436">Ligase</keyword>
<dbReference type="GO" id="GO:0006260">
    <property type="term" value="P:DNA replication"/>
    <property type="evidence" value="ECO:0007669"/>
    <property type="project" value="UniProtKB-KW"/>
</dbReference>
<name>A0A9J6QPS5_9FIRM</name>
<evidence type="ECO:0000256" key="8">
    <source>
        <dbReference type="ARBA" id="ARBA00023027"/>
    </source>
</evidence>
<dbReference type="InterPro" id="IPR041663">
    <property type="entry name" value="DisA/LigA_HHH"/>
</dbReference>
<evidence type="ECO:0000256" key="2">
    <source>
        <dbReference type="ARBA" id="ARBA00022598"/>
    </source>
</evidence>
<dbReference type="GO" id="GO:0003911">
    <property type="term" value="F:DNA ligase (NAD+) activity"/>
    <property type="evidence" value="ECO:0007669"/>
    <property type="project" value="UniProtKB-UniRule"/>
</dbReference>
<dbReference type="Gene3D" id="3.40.50.10190">
    <property type="entry name" value="BRCT domain"/>
    <property type="match status" value="1"/>
</dbReference>
<dbReference type="InterPro" id="IPR012340">
    <property type="entry name" value="NA-bd_OB-fold"/>
</dbReference>
<keyword evidence="8 12" id="KW-0520">NAD</keyword>
<dbReference type="EC" id="6.5.1.2" evidence="12"/>
<keyword evidence="9 12" id="KW-0234">DNA repair</keyword>
<dbReference type="InterPro" id="IPR001357">
    <property type="entry name" value="BRCT_dom"/>
</dbReference>
<dbReference type="PROSITE" id="PS50172">
    <property type="entry name" value="BRCT"/>
    <property type="match status" value="1"/>
</dbReference>
<dbReference type="Pfam" id="PF00533">
    <property type="entry name" value="BRCT"/>
    <property type="match status" value="1"/>
</dbReference>
<dbReference type="SUPFAM" id="SSF52113">
    <property type="entry name" value="BRCT domain"/>
    <property type="match status" value="1"/>
</dbReference>
<keyword evidence="6 12" id="KW-0862">Zinc</keyword>
<evidence type="ECO:0000256" key="4">
    <source>
        <dbReference type="ARBA" id="ARBA00022723"/>
    </source>
</evidence>
<evidence type="ECO:0000256" key="1">
    <source>
        <dbReference type="ARBA" id="ARBA00004067"/>
    </source>
</evidence>
<evidence type="ECO:0000256" key="10">
    <source>
        <dbReference type="ARBA" id="ARBA00023211"/>
    </source>
</evidence>
<dbReference type="GO" id="GO:0003677">
    <property type="term" value="F:DNA binding"/>
    <property type="evidence" value="ECO:0007669"/>
    <property type="project" value="InterPro"/>
</dbReference>
<dbReference type="Gene3D" id="2.40.50.140">
    <property type="entry name" value="Nucleic acid-binding proteins"/>
    <property type="match status" value="1"/>
</dbReference>
<evidence type="ECO:0000256" key="5">
    <source>
        <dbReference type="ARBA" id="ARBA00022763"/>
    </source>
</evidence>
<dbReference type="CDD" id="cd17748">
    <property type="entry name" value="BRCT_DNA_ligase_like"/>
    <property type="match status" value="1"/>
</dbReference>
<dbReference type="InterPro" id="IPR013840">
    <property type="entry name" value="DNAligase_N"/>
</dbReference>
<dbReference type="Pfam" id="PF12826">
    <property type="entry name" value="HHH_2"/>
    <property type="match status" value="1"/>
</dbReference>
<dbReference type="EMBL" id="JAOSHN010000005">
    <property type="protein sequence ID" value="MCU7379344.1"/>
    <property type="molecule type" value="Genomic_DNA"/>
</dbReference>
<dbReference type="Proteomes" id="UP001065549">
    <property type="component" value="Unassembled WGS sequence"/>
</dbReference>
<dbReference type="SMART" id="SM00278">
    <property type="entry name" value="HhH1"/>
    <property type="match status" value="3"/>
</dbReference>
<keyword evidence="7 12" id="KW-0460">Magnesium</keyword>
<dbReference type="PIRSF" id="PIRSF001604">
    <property type="entry name" value="LigA"/>
    <property type="match status" value="1"/>
</dbReference>
<dbReference type="AlphaFoldDB" id="A0A9J6QPS5"/>
<dbReference type="SUPFAM" id="SSF56091">
    <property type="entry name" value="DNA ligase/mRNA capping enzyme, catalytic domain"/>
    <property type="match status" value="1"/>
</dbReference>
<dbReference type="NCBIfam" id="NF005932">
    <property type="entry name" value="PRK07956.1"/>
    <property type="match status" value="1"/>
</dbReference>
<dbReference type="GO" id="GO:0046872">
    <property type="term" value="F:metal ion binding"/>
    <property type="evidence" value="ECO:0007669"/>
    <property type="project" value="UniProtKB-KW"/>
</dbReference>
<comment type="caution">
    <text evidence="15">The sequence shown here is derived from an EMBL/GenBank/DDBJ whole genome shotgun (WGS) entry which is preliminary data.</text>
</comment>
<accession>A0A9J6QPS5</accession>
<keyword evidence="10 12" id="KW-0464">Manganese</keyword>
<comment type="function">
    <text evidence="1 12">DNA ligase that catalyzes the formation of phosphodiester linkages between 5'-phosphoryl and 3'-hydroxyl groups in double-stranded DNA using NAD as a coenzyme and as the energy source for the reaction. It is essential for DNA replication and repair of damaged DNA.</text>
</comment>
<dbReference type="Gene3D" id="1.10.287.610">
    <property type="entry name" value="Helix hairpin bin"/>
    <property type="match status" value="1"/>
</dbReference>
<evidence type="ECO:0000256" key="11">
    <source>
        <dbReference type="ARBA" id="ARBA00034005"/>
    </source>
</evidence>
<dbReference type="FunFam" id="1.10.150.20:FF:000007">
    <property type="entry name" value="DNA ligase"/>
    <property type="match status" value="1"/>
</dbReference>
<comment type="catalytic activity">
    <reaction evidence="11 12">
        <text>NAD(+) + (deoxyribonucleotide)n-3'-hydroxyl + 5'-phospho-(deoxyribonucleotide)m = (deoxyribonucleotide)n+m + AMP + beta-nicotinamide D-nucleotide.</text>
        <dbReference type="EC" id="6.5.1.2"/>
    </reaction>
</comment>
<evidence type="ECO:0000256" key="12">
    <source>
        <dbReference type="HAMAP-Rule" id="MF_01588"/>
    </source>
</evidence>
<feature type="active site" description="N6-AMP-lysine intermediate" evidence="12">
    <location>
        <position position="104"/>
    </location>
</feature>
<dbReference type="GO" id="GO:0006281">
    <property type="term" value="P:DNA repair"/>
    <property type="evidence" value="ECO:0007669"/>
    <property type="project" value="UniProtKB-KW"/>
</dbReference>
<dbReference type="HAMAP" id="MF_01588">
    <property type="entry name" value="DNA_ligase_A"/>
    <property type="match status" value="1"/>
</dbReference>
<comment type="cofactor">
    <cofactor evidence="12">
        <name>Mg(2+)</name>
        <dbReference type="ChEBI" id="CHEBI:18420"/>
    </cofactor>
    <cofactor evidence="12">
        <name>Mn(2+)</name>
        <dbReference type="ChEBI" id="CHEBI:29035"/>
    </cofactor>
</comment>
<feature type="binding site" evidence="12">
    <location>
        <position position="125"/>
    </location>
    <ligand>
        <name>NAD(+)</name>
        <dbReference type="ChEBI" id="CHEBI:57540"/>
    </ligand>
</feature>
<keyword evidence="4 12" id="KW-0479">Metal-binding</keyword>
<dbReference type="RefSeq" id="WP_148396099.1">
    <property type="nucleotide sequence ID" value="NZ_JAOSHN010000001.1"/>
</dbReference>
<reference evidence="15" key="1">
    <citation type="submission" date="2022-09" db="EMBL/GenBank/DDBJ databases">
        <title>Culturomic study of gut microbiota in children with autism spectrum disorder.</title>
        <authorList>
            <person name="Efimov B.A."/>
            <person name="Chaplin A.V."/>
            <person name="Sokolova S.R."/>
            <person name="Pikina A.P."/>
            <person name="Korzhanova M."/>
            <person name="Belova V."/>
            <person name="Korostin D."/>
        </authorList>
    </citation>
    <scope>NUCLEOTIDE SEQUENCE</scope>
    <source>
        <strain evidence="15">ASD5510</strain>
    </source>
</reference>
<dbReference type="SMART" id="SM00292">
    <property type="entry name" value="BRCT"/>
    <property type="match status" value="1"/>
</dbReference>
<keyword evidence="3 12" id="KW-0235">DNA replication</keyword>
<evidence type="ECO:0000256" key="7">
    <source>
        <dbReference type="ARBA" id="ARBA00022842"/>
    </source>
</evidence>
<dbReference type="InterPro" id="IPR003583">
    <property type="entry name" value="Hlx-hairpin-Hlx_DNA-bd_motif"/>
</dbReference>
<feature type="binding site" evidence="12">
    <location>
        <position position="385"/>
    </location>
    <ligand>
        <name>Zn(2+)</name>
        <dbReference type="ChEBI" id="CHEBI:29105"/>
    </ligand>
</feature>
<dbReference type="Gene3D" id="3.30.470.30">
    <property type="entry name" value="DNA ligase/mRNA capping enzyme"/>
    <property type="match status" value="1"/>
</dbReference>
<protein>
    <recommendedName>
        <fullName evidence="12">DNA ligase</fullName>
        <ecNumber evidence="12">6.5.1.2</ecNumber>
    </recommendedName>
    <alternativeName>
        <fullName evidence="12">Polydeoxyribonucleotide synthase [NAD(+)]</fullName>
    </alternativeName>
</protein>
<comment type="caution">
    <text evidence="12">Lacks conserved residue(s) required for the propagation of feature annotation.</text>
</comment>
<dbReference type="InterPro" id="IPR036420">
    <property type="entry name" value="BRCT_dom_sf"/>
</dbReference>
<proteinExistence type="inferred from homology"/>
<dbReference type="InterPro" id="IPR001679">
    <property type="entry name" value="DNA_ligase"/>
</dbReference>
<dbReference type="Pfam" id="PF03120">
    <property type="entry name" value="OB_DNA_ligase"/>
    <property type="match status" value="1"/>
</dbReference>
<feature type="binding site" evidence="12">
    <location>
        <position position="159"/>
    </location>
    <ligand>
        <name>NAD(+)</name>
        <dbReference type="ChEBI" id="CHEBI:57540"/>
    </ligand>
</feature>